<sequence length="129" mass="15024">MIKVLSSGLNVVLELRFKTQVEGFWLQDHWEISVIKTQKFARSYVNTFSGNSQLDDKDVIATPKNFGLTQRGVVHEFGHMIGLKDEYEKQSAWYKDKTSIMNNGEVVKQRHLRHFSNWVSSKLQKHKIS</sequence>
<reference evidence="1 2" key="1">
    <citation type="submission" date="2022-02" db="EMBL/GenBank/DDBJ databases">
        <authorList>
            <person name="Min J."/>
        </authorList>
    </citation>
    <scope>NUCLEOTIDE SEQUENCE [LARGE SCALE GENOMIC DNA]</scope>
    <source>
        <strain evidence="1 2">GR10-1</strain>
    </source>
</reference>
<accession>A0ABS9SLL8</accession>
<evidence type="ECO:0008006" key="3">
    <source>
        <dbReference type="Google" id="ProtNLM"/>
    </source>
</evidence>
<proteinExistence type="predicted"/>
<comment type="caution">
    <text evidence="1">The sequence shown here is derived from an EMBL/GenBank/DDBJ whole genome shotgun (WGS) entry which is preliminary data.</text>
</comment>
<dbReference type="Proteomes" id="UP001202248">
    <property type="component" value="Unassembled WGS sequence"/>
</dbReference>
<gene>
    <name evidence="1" type="ORF">MKP09_15655</name>
</gene>
<protein>
    <recommendedName>
        <fullName evidence="3">Peptidase M10 metallopeptidase domain-containing protein</fullName>
    </recommendedName>
</protein>
<evidence type="ECO:0000313" key="1">
    <source>
        <dbReference type="EMBL" id="MCH5599240.1"/>
    </source>
</evidence>
<organism evidence="1 2">
    <name type="scientific">Niabella ginsengisoli</name>
    <dbReference type="NCBI Taxonomy" id="522298"/>
    <lineage>
        <taxon>Bacteria</taxon>
        <taxon>Pseudomonadati</taxon>
        <taxon>Bacteroidota</taxon>
        <taxon>Chitinophagia</taxon>
        <taxon>Chitinophagales</taxon>
        <taxon>Chitinophagaceae</taxon>
        <taxon>Niabella</taxon>
    </lineage>
</organism>
<keyword evidence="2" id="KW-1185">Reference proteome</keyword>
<dbReference type="RefSeq" id="WP_240830937.1">
    <property type="nucleotide sequence ID" value="NZ_JAKWBL010000003.1"/>
</dbReference>
<name>A0ABS9SLL8_9BACT</name>
<dbReference type="EMBL" id="JAKWBL010000003">
    <property type="protein sequence ID" value="MCH5599240.1"/>
    <property type="molecule type" value="Genomic_DNA"/>
</dbReference>
<evidence type="ECO:0000313" key="2">
    <source>
        <dbReference type="Proteomes" id="UP001202248"/>
    </source>
</evidence>
<dbReference type="SUPFAM" id="SSF55486">
    <property type="entry name" value="Metalloproteases ('zincins'), catalytic domain"/>
    <property type="match status" value="1"/>
</dbReference>